<dbReference type="Pfam" id="PF00072">
    <property type="entry name" value="Response_reg"/>
    <property type="match status" value="1"/>
</dbReference>
<organism evidence="9 10">
    <name type="scientific">Agathobacter rectalis</name>
    <dbReference type="NCBI Taxonomy" id="39491"/>
    <lineage>
        <taxon>Bacteria</taxon>
        <taxon>Bacillati</taxon>
        <taxon>Bacillota</taxon>
        <taxon>Clostridia</taxon>
        <taxon>Lachnospirales</taxon>
        <taxon>Lachnospiraceae</taxon>
        <taxon>Agathobacter</taxon>
    </lineage>
</organism>
<dbReference type="InterPro" id="IPR020449">
    <property type="entry name" value="Tscrpt_reg_AraC-type_HTH"/>
</dbReference>
<dbReference type="Gene3D" id="3.40.50.2300">
    <property type="match status" value="1"/>
</dbReference>
<comment type="function">
    <text evidence="5">May play the central regulatory role in sporulation. It may be an element of the effector pathway responsible for the activation of sporulation genes in response to nutritional stress. Spo0A may act in concert with spo0H (a sigma factor) to control the expression of some genes that are critical to the sporulation process.</text>
</comment>
<dbReference type="SUPFAM" id="SSF46689">
    <property type="entry name" value="Homeodomain-like"/>
    <property type="match status" value="2"/>
</dbReference>
<feature type="domain" description="HTH araC/xylS-type" evidence="7">
    <location>
        <begin position="232"/>
        <end position="330"/>
    </location>
</feature>
<keyword evidence="2" id="KW-0805">Transcription regulation</keyword>
<dbReference type="CDD" id="cd17536">
    <property type="entry name" value="REC_YesN-like"/>
    <property type="match status" value="1"/>
</dbReference>
<dbReference type="Proteomes" id="UP000095673">
    <property type="component" value="Unassembled WGS sequence"/>
</dbReference>
<dbReference type="PRINTS" id="PR00032">
    <property type="entry name" value="HTHARAC"/>
</dbReference>
<keyword evidence="6" id="KW-0597">Phosphoprotein</keyword>
<dbReference type="PROSITE" id="PS50110">
    <property type="entry name" value="RESPONSE_REGULATORY"/>
    <property type="match status" value="1"/>
</dbReference>
<evidence type="ECO:0000256" key="1">
    <source>
        <dbReference type="ARBA" id="ARBA00018672"/>
    </source>
</evidence>
<evidence type="ECO:0000259" key="8">
    <source>
        <dbReference type="PROSITE" id="PS50110"/>
    </source>
</evidence>
<dbReference type="GO" id="GO:0043565">
    <property type="term" value="F:sequence-specific DNA binding"/>
    <property type="evidence" value="ECO:0007669"/>
    <property type="project" value="InterPro"/>
</dbReference>
<evidence type="ECO:0000256" key="6">
    <source>
        <dbReference type="PROSITE-ProRule" id="PRU00169"/>
    </source>
</evidence>
<evidence type="ECO:0000256" key="5">
    <source>
        <dbReference type="ARBA" id="ARBA00024867"/>
    </source>
</evidence>
<evidence type="ECO:0000259" key="7">
    <source>
        <dbReference type="PROSITE" id="PS01124"/>
    </source>
</evidence>
<dbReference type="PANTHER" id="PTHR43280">
    <property type="entry name" value="ARAC-FAMILY TRANSCRIPTIONAL REGULATOR"/>
    <property type="match status" value="1"/>
</dbReference>
<feature type="modified residue" description="4-aspartylphosphate" evidence="6">
    <location>
        <position position="54"/>
    </location>
</feature>
<dbReference type="PANTHER" id="PTHR43280:SF28">
    <property type="entry name" value="HTH-TYPE TRANSCRIPTIONAL ACTIVATOR RHAS"/>
    <property type="match status" value="1"/>
</dbReference>
<dbReference type="GO" id="GO:0000160">
    <property type="term" value="P:phosphorelay signal transduction system"/>
    <property type="evidence" value="ECO:0007669"/>
    <property type="project" value="InterPro"/>
</dbReference>
<gene>
    <name evidence="9" type="ORF">ERS852580_00209</name>
</gene>
<dbReference type="InterPro" id="IPR011006">
    <property type="entry name" value="CheY-like_superfamily"/>
</dbReference>
<dbReference type="RefSeq" id="WP_055236774.1">
    <property type="nucleotide sequence ID" value="NZ_CYXM01000001.1"/>
</dbReference>
<dbReference type="SUPFAM" id="SSF52172">
    <property type="entry name" value="CheY-like"/>
    <property type="match status" value="1"/>
</dbReference>
<evidence type="ECO:0000313" key="10">
    <source>
        <dbReference type="Proteomes" id="UP000095673"/>
    </source>
</evidence>
<dbReference type="GO" id="GO:0003700">
    <property type="term" value="F:DNA-binding transcription factor activity"/>
    <property type="evidence" value="ECO:0007669"/>
    <property type="project" value="InterPro"/>
</dbReference>
<keyword evidence="4" id="KW-0804">Transcription</keyword>
<dbReference type="OrthoDB" id="1769137at2"/>
<dbReference type="AlphaFoldDB" id="A0A173R2D4"/>
<name>A0A173R2D4_9FIRM</name>
<keyword evidence="3" id="KW-0238">DNA-binding</keyword>
<dbReference type="Pfam" id="PF12833">
    <property type="entry name" value="HTH_18"/>
    <property type="match status" value="1"/>
</dbReference>
<feature type="domain" description="Response regulatory" evidence="8">
    <location>
        <begin position="2"/>
        <end position="119"/>
    </location>
</feature>
<reference evidence="9 10" key="1">
    <citation type="submission" date="2015-09" db="EMBL/GenBank/DDBJ databases">
        <authorList>
            <consortium name="Pathogen Informatics"/>
        </authorList>
    </citation>
    <scope>NUCLEOTIDE SEQUENCE [LARGE SCALE GENOMIC DNA]</scope>
    <source>
        <strain evidence="9 10">2789STDY5834968</strain>
    </source>
</reference>
<dbReference type="PROSITE" id="PS00041">
    <property type="entry name" value="HTH_ARAC_FAMILY_1"/>
    <property type="match status" value="1"/>
</dbReference>
<dbReference type="InterPro" id="IPR009057">
    <property type="entry name" value="Homeodomain-like_sf"/>
</dbReference>
<dbReference type="InterPro" id="IPR018062">
    <property type="entry name" value="HTH_AraC-typ_CS"/>
</dbReference>
<dbReference type="InterPro" id="IPR001789">
    <property type="entry name" value="Sig_transdc_resp-reg_receiver"/>
</dbReference>
<dbReference type="InterPro" id="IPR018060">
    <property type="entry name" value="HTH_AraC"/>
</dbReference>
<evidence type="ECO:0000256" key="4">
    <source>
        <dbReference type="ARBA" id="ARBA00023163"/>
    </source>
</evidence>
<protein>
    <recommendedName>
        <fullName evidence="1">Stage 0 sporulation protein A homolog</fullName>
    </recommendedName>
</protein>
<dbReference type="EMBL" id="CYXM01000001">
    <property type="protein sequence ID" value="CUM71739.1"/>
    <property type="molecule type" value="Genomic_DNA"/>
</dbReference>
<accession>A0A173R2D4</accession>
<dbReference type="PROSITE" id="PS01124">
    <property type="entry name" value="HTH_ARAC_FAMILY_2"/>
    <property type="match status" value="1"/>
</dbReference>
<dbReference type="Gene3D" id="1.10.10.60">
    <property type="entry name" value="Homeodomain-like"/>
    <property type="match status" value="2"/>
</dbReference>
<evidence type="ECO:0000313" key="9">
    <source>
        <dbReference type="EMBL" id="CUM71739.1"/>
    </source>
</evidence>
<evidence type="ECO:0000256" key="2">
    <source>
        <dbReference type="ARBA" id="ARBA00023015"/>
    </source>
</evidence>
<dbReference type="SMART" id="SM00448">
    <property type="entry name" value="REC"/>
    <property type="match status" value="1"/>
</dbReference>
<sequence>MKVLVVDDDKLARKGLISIMDWKKYGFEVVGDVQNGRKALEFLKDNEVDIVFTDIDMPEIDGIELMKMCKKEYPEVKFVVFSMYEDFRYAQSALRLGALDYISKISFEGDECDRILELVERKYKENHSQKETRNEDSELIKRLEKAWMNTRWIFNDSEFSRLYELTRGVELRTAERVFIKSFHSLQKLTGEELEFPSLSSVDSMLEWVKQWKENLYQTCLQTDKTKDIYMFARVILYTDEHIEENLKSEEAAAQIGMSRSYFSTRFKEMTGDTFHNYVISRKMYAAAQKMAKGTENITQIASNLGYDNFYYFTKVFSKEYGCTPTEYIGRIKKCSI</sequence>
<evidence type="ECO:0000256" key="3">
    <source>
        <dbReference type="ARBA" id="ARBA00023125"/>
    </source>
</evidence>
<dbReference type="SMART" id="SM00342">
    <property type="entry name" value="HTH_ARAC"/>
    <property type="match status" value="1"/>
</dbReference>
<proteinExistence type="predicted"/>